<dbReference type="SUPFAM" id="SSF52833">
    <property type="entry name" value="Thioredoxin-like"/>
    <property type="match status" value="1"/>
</dbReference>
<reference evidence="4" key="1">
    <citation type="submission" date="2017-01" db="EMBL/GenBank/DDBJ databases">
        <authorList>
            <person name="Varghese N."/>
            <person name="Submissions S."/>
        </authorList>
    </citation>
    <scope>NUCLEOTIDE SEQUENCE [LARGE SCALE GENOMIC DNA]</scope>
    <source>
        <strain evidence="4">DSM 19945</strain>
    </source>
</reference>
<keyword evidence="3" id="KW-0413">Isomerase</keyword>
<dbReference type="InterPro" id="IPR012336">
    <property type="entry name" value="Thioredoxin-like_fold"/>
</dbReference>
<protein>
    <submittedName>
        <fullName evidence="3">Protein-disulfide isomerase</fullName>
    </submittedName>
</protein>
<accession>A0A1N7PT24</accession>
<name>A0A1N7PT24_9RHOB</name>
<dbReference type="EMBL" id="FTOG01000011">
    <property type="protein sequence ID" value="SIT13577.1"/>
    <property type="molecule type" value="Genomic_DNA"/>
</dbReference>
<sequence>MNRRSLLLGLSGTALLATAGLTLLRPGAQDGIWASPALADEAPADGAAPELLPDIAMGSPDAPITLIEYASYTCGHCAHFHETVFKPLKKDYIDTGKVRFILREAYFDGAGLWAAQVARCGGDLKYYGISSILFAEQHDWIGDGTPQTMGANLRKIGLRAGLTTEQIDTCLNDNDMAQRMVMTYQTHFTADGIEGTPTLMINGKKHNNMGYDALKKILDAELAG</sequence>
<dbReference type="Gene3D" id="3.40.30.10">
    <property type="entry name" value="Glutaredoxin"/>
    <property type="match status" value="1"/>
</dbReference>
<dbReference type="OrthoDB" id="8478320at2"/>
<dbReference type="Pfam" id="PF13462">
    <property type="entry name" value="Thioredoxin_4"/>
    <property type="match status" value="1"/>
</dbReference>
<feature type="domain" description="Thioredoxin" evidence="2">
    <location>
        <begin position="29"/>
        <end position="223"/>
    </location>
</feature>
<dbReference type="InterPro" id="IPR036249">
    <property type="entry name" value="Thioredoxin-like_sf"/>
</dbReference>
<keyword evidence="4" id="KW-1185">Reference proteome</keyword>
<dbReference type="PROSITE" id="PS51352">
    <property type="entry name" value="THIOREDOXIN_2"/>
    <property type="match status" value="1"/>
</dbReference>
<dbReference type="AlphaFoldDB" id="A0A1N7PT24"/>
<comment type="function">
    <text evidence="1">May be required for disulfide bond formation in some proteins.</text>
</comment>
<evidence type="ECO:0000259" key="2">
    <source>
        <dbReference type="PROSITE" id="PS51352"/>
    </source>
</evidence>
<proteinExistence type="predicted"/>
<organism evidence="3 4">
    <name type="scientific">Rhodobacter aestuarii</name>
    <dbReference type="NCBI Taxonomy" id="453582"/>
    <lineage>
        <taxon>Bacteria</taxon>
        <taxon>Pseudomonadati</taxon>
        <taxon>Pseudomonadota</taxon>
        <taxon>Alphaproteobacteria</taxon>
        <taxon>Rhodobacterales</taxon>
        <taxon>Rhodobacter group</taxon>
        <taxon>Rhodobacter</taxon>
    </lineage>
</organism>
<dbReference type="STRING" id="453582.SAMN05421580_11140"/>
<evidence type="ECO:0000256" key="1">
    <source>
        <dbReference type="ARBA" id="ARBA00003565"/>
    </source>
</evidence>
<dbReference type="RefSeq" id="WP_076485931.1">
    <property type="nucleotide sequence ID" value="NZ_FTOG01000011.1"/>
</dbReference>
<gene>
    <name evidence="3" type="ORF">SAMN05421580_11140</name>
</gene>
<evidence type="ECO:0000313" key="4">
    <source>
        <dbReference type="Proteomes" id="UP000186221"/>
    </source>
</evidence>
<dbReference type="Proteomes" id="UP000186221">
    <property type="component" value="Unassembled WGS sequence"/>
</dbReference>
<evidence type="ECO:0000313" key="3">
    <source>
        <dbReference type="EMBL" id="SIT13577.1"/>
    </source>
</evidence>
<dbReference type="GO" id="GO:0016853">
    <property type="term" value="F:isomerase activity"/>
    <property type="evidence" value="ECO:0007669"/>
    <property type="project" value="UniProtKB-KW"/>
</dbReference>
<dbReference type="InterPro" id="IPR013766">
    <property type="entry name" value="Thioredoxin_domain"/>
</dbReference>